<dbReference type="EMBL" id="ML987197">
    <property type="protein sequence ID" value="KAF2247588.1"/>
    <property type="molecule type" value="Genomic_DNA"/>
</dbReference>
<dbReference type="RefSeq" id="XP_033682592.1">
    <property type="nucleotide sequence ID" value="XM_033822446.1"/>
</dbReference>
<dbReference type="AlphaFoldDB" id="A0A6A6IBZ7"/>
<dbReference type="GeneID" id="54575776"/>
<reference evidence="2" key="1">
    <citation type="journal article" date="2020" name="Stud. Mycol.">
        <title>101 Dothideomycetes genomes: a test case for predicting lifestyles and emergence of pathogens.</title>
        <authorList>
            <person name="Haridas S."/>
            <person name="Albert R."/>
            <person name="Binder M."/>
            <person name="Bloem J."/>
            <person name="Labutti K."/>
            <person name="Salamov A."/>
            <person name="Andreopoulos B."/>
            <person name="Baker S."/>
            <person name="Barry K."/>
            <person name="Bills G."/>
            <person name="Bluhm B."/>
            <person name="Cannon C."/>
            <person name="Castanera R."/>
            <person name="Culley D."/>
            <person name="Daum C."/>
            <person name="Ezra D."/>
            <person name="Gonzalez J."/>
            <person name="Henrissat B."/>
            <person name="Kuo A."/>
            <person name="Liang C."/>
            <person name="Lipzen A."/>
            <person name="Lutzoni F."/>
            <person name="Magnuson J."/>
            <person name="Mondo S."/>
            <person name="Nolan M."/>
            <person name="Ohm R."/>
            <person name="Pangilinan J."/>
            <person name="Park H.-J."/>
            <person name="Ramirez L."/>
            <person name="Alfaro M."/>
            <person name="Sun H."/>
            <person name="Tritt A."/>
            <person name="Yoshinaga Y."/>
            <person name="Zwiers L.-H."/>
            <person name="Turgeon B."/>
            <person name="Goodwin S."/>
            <person name="Spatafora J."/>
            <person name="Crous P."/>
            <person name="Grigoriev I."/>
        </authorList>
    </citation>
    <scope>NUCLEOTIDE SEQUENCE</scope>
    <source>
        <strain evidence="2">CBS 122368</strain>
    </source>
</reference>
<feature type="region of interest" description="Disordered" evidence="1">
    <location>
        <begin position="1"/>
        <end position="20"/>
    </location>
</feature>
<keyword evidence="3" id="KW-1185">Reference proteome</keyword>
<name>A0A6A6IBZ7_9PLEO</name>
<evidence type="ECO:0000313" key="2">
    <source>
        <dbReference type="EMBL" id="KAF2247588.1"/>
    </source>
</evidence>
<feature type="compositionally biased region" description="Polar residues" evidence="1">
    <location>
        <begin position="89"/>
        <end position="107"/>
    </location>
</feature>
<sequence>MSTRTGTKEWEKARHYGTTATELRPRVTTVVQRAYGEQTEKAHSLPPREVAHLSLTHCPAGISWQRSNLATAPRIVHCPKRQSARHQSARPTPQPPTSKDGTHITTPESPPTDHTLRSPIDHISPAAAIYPPPSYSSRQPSPQALLPLAHYAWKALHPSRRITDPTTGHEGPPPEDAGVIKHESLILRAVCVK</sequence>
<gene>
    <name evidence="2" type="ORF">BU26DRAFT_350193</name>
</gene>
<feature type="compositionally biased region" description="Basic residues" evidence="1">
    <location>
        <begin position="79"/>
        <end position="88"/>
    </location>
</feature>
<evidence type="ECO:0000256" key="1">
    <source>
        <dbReference type="SAM" id="MobiDB-lite"/>
    </source>
</evidence>
<proteinExistence type="predicted"/>
<accession>A0A6A6IBZ7</accession>
<feature type="compositionally biased region" description="Basic and acidic residues" evidence="1">
    <location>
        <begin position="1"/>
        <end position="14"/>
    </location>
</feature>
<feature type="region of interest" description="Disordered" evidence="1">
    <location>
        <begin position="79"/>
        <end position="119"/>
    </location>
</feature>
<protein>
    <submittedName>
        <fullName evidence="2">Uncharacterized protein</fullName>
    </submittedName>
</protein>
<evidence type="ECO:0000313" key="3">
    <source>
        <dbReference type="Proteomes" id="UP000800094"/>
    </source>
</evidence>
<dbReference type="Proteomes" id="UP000800094">
    <property type="component" value="Unassembled WGS sequence"/>
</dbReference>
<organism evidence="2 3">
    <name type="scientific">Trematosphaeria pertusa</name>
    <dbReference type="NCBI Taxonomy" id="390896"/>
    <lineage>
        <taxon>Eukaryota</taxon>
        <taxon>Fungi</taxon>
        <taxon>Dikarya</taxon>
        <taxon>Ascomycota</taxon>
        <taxon>Pezizomycotina</taxon>
        <taxon>Dothideomycetes</taxon>
        <taxon>Pleosporomycetidae</taxon>
        <taxon>Pleosporales</taxon>
        <taxon>Massarineae</taxon>
        <taxon>Trematosphaeriaceae</taxon>
        <taxon>Trematosphaeria</taxon>
    </lineage>
</organism>